<dbReference type="UniPathway" id="UPA00077">
    <property type="reaction ID" value="UER00158"/>
</dbReference>
<dbReference type="GO" id="GO:0004146">
    <property type="term" value="F:dihydrofolate reductase activity"/>
    <property type="evidence" value="ECO:0007669"/>
    <property type="project" value="UniProtKB-EC"/>
</dbReference>
<accession>A0A7Z9CA71</accession>
<feature type="domain" description="DHFR" evidence="7">
    <location>
        <begin position="2"/>
        <end position="166"/>
    </location>
</feature>
<evidence type="ECO:0000256" key="3">
    <source>
        <dbReference type="ARBA" id="ARBA00012856"/>
    </source>
</evidence>
<dbReference type="Proteomes" id="UP000269974">
    <property type="component" value="Unassembled WGS sequence"/>
</dbReference>
<dbReference type="Pfam" id="PF00186">
    <property type="entry name" value="DHFR_1"/>
    <property type="match status" value="1"/>
</dbReference>
<proteinExistence type="inferred from homology"/>
<sequence length="187" mass="20359">MLIGMIWAQSANGALAQGMDLPWDIPEDRSFFRESVRGRPLVMGRRTWLATGARVIKGSPTFVLTTNPDFDAGKARVVTSFPQALSEAAALGTDLLWVAGGARIYAEAEPLADILVRTAVDMKVDDADVFAPPLSGTWLLRAAAPSSESWQFSKTGTRYRYEMLTRPGVQLPSGVPFDPPETAFRTN</sequence>
<dbReference type="AlphaFoldDB" id="A0A7Z9CA71"/>
<dbReference type="RefSeq" id="WP_185934233.1">
    <property type="nucleotide sequence ID" value="NZ_UYIO01000001.1"/>
</dbReference>
<dbReference type="GO" id="GO:0005829">
    <property type="term" value="C:cytosol"/>
    <property type="evidence" value="ECO:0007669"/>
    <property type="project" value="TreeGrafter"/>
</dbReference>
<evidence type="ECO:0000313" key="8">
    <source>
        <dbReference type="EMBL" id="VDG76970.1"/>
    </source>
</evidence>
<evidence type="ECO:0000256" key="5">
    <source>
        <dbReference type="ARBA" id="ARBA00022857"/>
    </source>
</evidence>
<evidence type="ECO:0000256" key="6">
    <source>
        <dbReference type="ARBA" id="ARBA00023002"/>
    </source>
</evidence>
<keyword evidence="4" id="KW-0554">One-carbon metabolism</keyword>
<dbReference type="EMBL" id="UYIO01000001">
    <property type="protein sequence ID" value="VDG76970.1"/>
    <property type="molecule type" value="Genomic_DNA"/>
</dbReference>
<dbReference type="InterPro" id="IPR024072">
    <property type="entry name" value="DHFR-like_dom_sf"/>
</dbReference>
<evidence type="ECO:0000256" key="2">
    <source>
        <dbReference type="ARBA" id="ARBA00009539"/>
    </source>
</evidence>
<dbReference type="SUPFAM" id="SSF53597">
    <property type="entry name" value="Dihydrofolate reductase-like"/>
    <property type="match status" value="1"/>
</dbReference>
<dbReference type="GO" id="GO:0046654">
    <property type="term" value="P:tetrahydrofolate biosynthetic process"/>
    <property type="evidence" value="ECO:0007669"/>
    <property type="project" value="UniProtKB-UniPathway"/>
</dbReference>
<keyword evidence="5" id="KW-0521">NADP</keyword>
<organism evidence="8 9">
    <name type="scientific">Actinobaculum suis</name>
    <dbReference type="NCBI Taxonomy" id="1657"/>
    <lineage>
        <taxon>Bacteria</taxon>
        <taxon>Bacillati</taxon>
        <taxon>Actinomycetota</taxon>
        <taxon>Actinomycetes</taxon>
        <taxon>Actinomycetales</taxon>
        <taxon>Actinomycetaceae</taxon>
        <taxon>Actinobaculum</taxon>
    </lineage>
</organism>
<comment type="similarity">
    <text evidence="2">Belongs to the dihydrofolate reductase family.</text>
</comment>
<gene>
    <name evidence="8" type="primary">folA</name>
    <name evidence="8" type="ORF">NCTC10327_01600</name>
</gene>
<comment type="caution">
    <text evidence="8">The sequence shown here is derived from an EMBL/GenBank/DDBJ whole genome shotgun (WGS) entry which is preliminary data.</text>
</comment>
<dbReference type="EC" id="1.5.1.3" evidence="3"/>
<dbReference type="Gene3D" id="3.40.430.10">
    <property type="entry name" value="Dihydrofolate Reductase, subunit A"/>
    <property type="match status" value="1"/>
</dbReference>
<dbReference type="PANTHER" id="PTHR48069">
    <property type="entry name" value="DIHYDROFOLATE REDUCTASE"/>
    <property type="match status" value="1"/>
</dbReference>
<evidence type="ECO:0000259" key="7">
    <source>
        <dbReference type="PROSITE" id="PS51330"/>
    </source>
</evidence>
<protein>
    <recommendedName>
        <fullName evidence="3">dihydrofolate reductase</fullName>
        <ecNumber evidence="3">1.5.1.3</ecNumber>
    </recommendedName>
</protein>
<dbReference type="GO" id="GO:0050661">
    <property type="term" value="F:NADP binding"/>
    <property type="evidence" value="ECO:0007669"/>
    <property type="project" value="InterPro"/>
</dbReference>
<dbReference type="CDD" id="cd00209">
    <property type="entry name" value="DHFR"/>
    <property type="match status" value="1"/>
</dbReference>
<dbReference type="PRINTS" id="PR00070">
    <property type="entry name" value="DHFR"/>
</dbReference>
<dbReference type="InterPro" id="IPR012259">
    <property type="entry name" value="DHFR"/>
</dbReference>
<evidence type="ECO:0000313" key="9">
    <source>
        <dbReference type="Proteomes" id="UP000269974"/>
    </source>
</evidence>
<dbReference type="PANTHER" id="PTHR48069:SF3">
    <property type="entry name" value="DIHYDROFOLATE REDUCTASE"/>
    <property type="match status" value="1"/>
</dbReference>
<dbReference type="GO" id="GO:0046655">
    <property type="term" value="P:folic acid metabolic process"/>
    <property type="evidence" value="ECO:0007669"/>
    <property type="project" value="TreeGrafter"/>
</dbReference>
<evidence type="ECO:0000256" key="1">
    <source>
        <dbReference type="ARBA" id="ARBA00004903"/>
    </source>
</evidence>
<dbReference type="InterPro" id="IPR001796">
    <property type="entry name" value="DHFR_dom"/>
</dbReference>
<comment type="pathway">
    <text evidence="1">Cofactor biosynthesis; tetrahydrofolate biosynthesis; 5,6,7,8-tetrahydrofolate from 7,8-dihydrofolate: step 1/1.</text>
</comment>
<dbReference type="GO" id="GO:0046452">
    <property type="term" value="P:dihydrofolate metabolic process"/>
    <property type="evidence" value="ECO:0007669"/>
    <property type="project" value="TreeGrafter"/>
</dbReference>
<name>A0A7Z9CA71_9ACTO</name>
<reference evidence="8 9" key="1">
    <citation type="submission" date="2018-11" db="EMBL/GenBank/DDBJ databases">
        <authorList>
            <consortium name="Pathogen Informatics"/>
        </authorList>
    </citation>
    <scope>NUCLEOTIDE SEQUENCE [LARGE SCALE GENOMIC DNA]</scope>
    <source>
        <strain evidence="8 9">NCTC10327</strain>
    </source>
</reference>
<keyword evidence="6 8" id="KW-0560">Oxidoreductase</keyword>
<evidence type="ECO:0000256" key="4">
    <source>
        <dbReference type="ARBA" id="ARBA00022563"/>
    </source>
</evidence>
<dbReference type="GO" id="GO:0006730">
    <property type="term" value="P:one-carbon metabolic process"/>
    <property type="evidence" value="ECO:0007669"/>
    <property type="project" value="UniProtKB-KW"/>
</dbReference>
<dbReference type="PROSITE" id="PS51330">
    <property type="entry name" value="DHFR_2"/>
    <property type="match status" value="1"/>
</dbReference>